<dbReference type="Proteomes" id="UP000281245">
    <property type="component" value="Unassembled WGS sequence"/>
</dbReference>
<dbReference type="EMBL" id="QWIJ01000716">
    <property type="protein sequence ID" value="RMX79387.1"/>
    <property type="molecule type" value="Genomic_DNA"/>
</dbReference>
<organism evidence="10 11">
    <name type="scientific">Hortaea werneckii</name>
    <name type="common">Black yeast</name>
    <name type="synonym">Cladosporium werneckii</name>
    <dbReference type="NCBI Taxonomy" id="91943"/>
    <lineage>
        <taxon>Eukaryota</taxon>
        <taxon>Fungi</taxon>
        <taxon>Dikarya</taxon>
        <taxon>Ascomycota</taxon>
        <taxon>Pezizomycotina</taxon>
        <taxon>Dothideomycetes</taxon>
        <taxon>Dothideomycetidae</taxon>
        <taxon>Mycosphaerellales</taxon>
        <taxon>Teratosphaeriaceae</taxon>
        <taxon>Hortaea</taxon>
    </lineage>
</organism>
<evidence type="ECO:0000313" key="11">
    <source>
        <dbReference type="Proteomes" id="UP000281245"/>
    </source>
</evidence>
<keyword evidence="7 8" id="KW-0349">Heme</keyword>
<keyword evidence="9" id="KW-0812">Transmembrane</keyword>
<dbReference type="InterPro" id="IPR017972">
    <property type="entry name" value="Cyt_P450_CS"/>
</dbReference>
<keyword evidence="9" id="KW-1133">Transmembrane helix</keyword>
<dbReference type="InterPro" id="IPR001128">
    <property type="entry name" value="Cyt_P450"/>
</dbReference>
<dbReference type="Pfam" id="PF00067">
    <property type="entry name" value="p450"/>
    <property type="match status" value="1"/>
</dbReference>
<keyword evidence="4 8" id="KW-0560">Oxidoreductase</keyword>
<proteinExistence type="inferred from homology"/>
<evidence type="ECO:0000256" key="3">
    <source>
        <dbReference type="ARBA" id="ARBA00022723"/>
    </source>
</evidence>
<evidence type="ECO:0008006" key="12">
    <source>
        <dbReference type="Google" id="ProtNLM"/>
    </source>
</evidence>
<evidence type="ECO:0000256" key="4">
    <source>
        <dbReference type="ARBA" id="ARBA00023002"/>
    </source>
</evidence>
<evidence type="ECO:0000256" key="2">
    <source>
        <dbReference type="ARBA" id="ARBA00010617"/>
    </source>
</evidence>
<keyword evidence="9" id="KW-0472">Membrane</keyword>
<gene>
    <name evidence="10" type="ORF">D0869_08347</name>
</gene>
<dbReference type="PANTHER" id="PTHR24305">
    <property type="entry name" value="CYTOCHROME P450"/>
    <property type="match status" value="1"/>
</dbReference>
<evidence type="ECO:0000313" key="10">
    <source>
        <dbReference type="EMBL" id="RMX79387.1"/>
    </source>
</evidence>
<evidence type="ECO:0000256" key="6">
    <source>
        <dbReference type="ARBA" id="ARBA00023033"/>
    </source>
</evidence>
<dbReference type="VEuPathDB" id="FungiDB:BTJ68_11918"/>
<evidence type="ECO:0000256" key="5">
    <source>
        <dbReference type="ARBA" id="ARBA00023004"/>
    </source>
</evidence>
<comment type="caution">
    <text evidence="10">The sequence shown here is derived from an EMBL/GenBank/DDBJ whole genome shotgun (WGS) entry which is preliminary data.</text>
</comment>
<dbReference type="PANTHER" id="PTHR24305:SF157">
    <property type="entry name" value="N-ACETYLTRYPTOPHAN 6-HYDROXYLASE IVOC-RELATED"/>
    <property type="match status" value="1"/>
</dbReference>
<dbReference type="OrthoDB" id="3945418at2759"/>
<dbReference type="InterPro" id="IPR002401">
    <property type="entry name" value="Cyt_P450_E_grp-I"/>
</dbReference>
<dbReference type="GO" id="GO:0004497">
    <property type="term" value="F:monooxygenase activity"/>
    <property type="evidence" value="ECO:0007669"/>
    <property type="project" value="UniProtKB-KW"/>
</dbReference>
<dbReference type="CDD" id="cd11062">
    <property type="entry name" value="CYP58-like"/>
    <property type="match status" value="1"/>
</dbReference>
<comment type="similarity">
    <text evidence="2 8">Belongs to the cytochrome P450 family.</text>
</comment>
<dbReference type="PRINTS" id="PR00463">
    <property type="entry name" value="EP450I"/>
</dbReference>
<keyword evidence="3 7" id="KW-0479">Metal-binding</keyword>
<dbReference type="Gene3D" id="1.10.630.10">
    <property type="entry name" value="Cytochrome P450"/>
    <property type="match status" value="1"/>
</dbReference>
<name>A0A3M6WLG1_HORWE</name>
<dbReference type="GO" id="GO:0005506">
    <property type="term" value="F:iron ion binding"/>
    <property type="evidence" value="ECO:0007669"/>
    <property type="project" value="InterPro"/>
</dbReference>
<dbReference type="GO" id="GO:0016705">
    <property type="term" value="F:oxidoreductase activity, acting on paired donors, with incorporation or reduction of molecular oxygen"/>
    <property type="evidence" value="ECO:0007669"/>
    <property type="project" value="InterPro"/>
</dbReference>
<evidence type="ECO:0000256" key="1">
    <source>
        <dbReference type="ARBA" id="ARBA00001971"/>
    </source>
</evidence>
<keyword evidence="6 8" id="KW-0503">Monooxygenase</keyword>
<evidence type="ECO:0000256" key="8">
    <source>
        <dbReference type="RuleBase" id="RU000461"/>
    </source>
</evidence>
<feature type="binding site" description="axial binding residue" evidence="7">
    <location>
        <position position="468"/>
    </location>
    <ligand>
        <name>heme</name>
        <dbReference type="ChEBI" id="CHEBI:30413"/>
    </ligand>
    <ligandPart>
        <name>Fe</name>
        <dbReference type="ChEBI" id="CHEBI:18248"/>
    </ligandPart>
</feature>
<protein>
    <recommendedName>
        <fullName evidence="12">Cytochrome P450</fullName>
    </recommendedName>
</protein>
<keyword evidence="5 7" id="KW-0408">Iron</keyword>
<evidence type="ECO:0000256" key="9">
    <source>
        <dbReference type="SAM" id="Phobius"/>
    </source>
</evidence>
<accession>A0A3M6WLG1</accession>
<feature type="transmembrane region" description="Helical" evidence="9">
    <location>
        <begin position="6"/>
        <end position="29"/>
    </location>
</feature>
<dbReference type="InterPro" id="IPR036396">
    <property type="entry name" value="Cyt_P450_sf"/>
</dbReference>
<sequence>MLLQNLSLPHAIGIILLALSVYVVFRCIYDLFFHPLSKFPGPKRAAIWSFYESYYDVFKDGTYLWKIGEMHQKYGPIVRINSKSLHIHDPDYFSAIYAGGGRKVNKEPSAVSGYTFPHSSIATIDHDLHRKRRAIVSPYFSKRMITNLDPVINERLDKLCSRLGETIGPSSIVDLTSAFSAFTADVVTYHFYGSTPDYLSSEGFQFGLKDALTALLDFYHITRFLPFEPTTIKNLPLPLLRLLNPNFGLVVAARHSNMEKVMRVLADPKEKKSKADSVIISALTDASIPSEEKNLNRLLDEGETIIFAGIDTTARTLGVAMFHLLNKKVHVRKLREEINARAKPADHVWTVAELESLPYMRGVVQEALRLTYGLVVRIPRVSAEEALRYQDFIIPPGVGQHRHLLLVLYDYSLTSQTPVSQSTYFINNDPSIFPNPSVFDPERWIRAANEGVNLDKYMVSFSKGSRACLGIKYVVFPCPDGLRRRCTSFTMIDTLADRDSSLAYAMLYLGINKLVSGLEMDLYNTTQQDIDVYHTRGFAFPKEGSGAVRAKVVAVR</sequence>
<dbReference type="AlphaFoldDB" id="A0A3M6WLG1"/>
<dbReference type="PROSITE" id="PS00086">
    <property type="entry name" value="CYTOCHROME_P450"/>
    <property type="match status" value="1"/>
</dbReference>
<dbReference type="SUPFAM" id="SSF48264">
    <property type="entry name" value="Cytochrome P450"/>
    <property type="match status" value="1"/>
</dbReference>
<dbReference type="InterPro" id="IPR050121">
    <property type="entry name" value="Cytochrome_P450_monoxygenase"/>
</dbReference>
<evidence type="ECO:0000256" key="7">
    <source>
        <dbReference type="PIRSR" id="PIRSR602401-1"/>
    </source>
</evidence>
<comment type="cofactor">
    <cofactor evidence="1 7">
        <name>heme</name>
        <dbReference type="ChEBI" id="CHEBI:30413"/>
    </cofactor>
</comment>
<reference evidence="10 11" key="1">
    <citation type="journal article" date="2018" name="BMC Genomics">
        <title>Genomic evidence for intraspecific hybridization in a clonal and extremely halotolerant yeast.</title>
        <authorList>
            <person name="Gostincar C."/>
            <person name="Stajich J.E."/>
            <person name="Zupancic J."/>
            <person name="Zalar P."/>
            <person name="Gunde-Cimerman N."/>
        </authorList>
    </citation>
    <scope>NUCLEOTIDE SEQUENCE [LARGE SCALE GENOMIC DNA]</scope>
    <source>
        <strain evidence="10 11">EXF-6656</strain>
    </source>
</reference>
<dbReference type="GO" id="GO:0020037">
    <property type="term" value="F:heme binding"/>
    <property type="evidence" value="ECO:0007669"/>
    <property type="project" value="InterPro"/>
</dbReference>